<evidence type="ECO:0000256" key="1">
    <source>
        <dbReference type="SAM" id="MobiDB-lite"/>
    </source>
</evidence>
<feature type="region of interest" description="Disordered" evidence="1">
    <location>
        <begin position="270"/>
        <end position="308"/>
    </location>
</feature>
<dbReference type="InParanoid" id="A0A401G710"/>
<dbReference type="STRING" id="139825.A0A401G710"/>
<gene>
    <name evidence="2" type="ORF">SCP_0108430</name>
</gene>
<dbReference type="RefSeq" id="XP_027608874.1">
    <property type="nucleotide sequence ID" value="XM_027753073.1"/>
</dbReference>
<feature type="region of interest" description="Disordered" evidence="1">
    <location>
        <begin position="1"/>
        <end position="50"/>
    </location>
</feature>
<name>A0A401G710_9APHY</name>
<keyword evidence="3" id="KW-1185">Reference proteome</keyword>
<evidence type="ECO:0000313" key="3">
    <source>
        <dbReference type="Proteomes" id="UP000287166"/>
    </source>
</evidence>
<feature type="region of interest" description="Disordered" evidence="1">
    <location>
        <begin position="422"/>
        <end position="456"/>
    </location>
</feature>
<protein>
    <recommendedName>
        <fullName evidence="4">GRAM domain-containing protein</fullName>
    </recommendedName>
</protein>
<feature type="compositionally biased region" description="Polar residues" evidence="1">
    <location>
        <begin position="24"/>
        <end position="36"/>
    </location>
</feature>
<dbReference type="GeneID" id="38774878"/>
<dbReference type="OrthoDB" id="1708389at2759"/>
<organism evidence="2 3">
    <name type="scientific">Sparassis crispa</name>
    <dbReference type="NCBI Taxonomy" id="139825"/>
    <lineage>
        <taxon>Eukaryota</taxon>
        <taxon>Fungi</taxon>
        <taxon>Dikarya</taxon>
        <taxon>Basidiomycota</taxon>
        <taxon>Agaricomycotina</taxon>
        <taxon>Agaricomycetes</taxon>
        <taxon>Polyporales</taxon>
        <taxon>Sparassidaceae</taxon>
        <taxon>Sparassis</taxon>
    </lineage>
</organism>
<proteinExistence type="predicted"/>
<sequence length="614" mass="68268">MESSTGLKSQDRAFLPPPLHPSLRTRSSSTSANSYAVRSPKLPRRQPVVDLHPLPVIDSSELTSESSESLVLPKAEQVLSETQLRQLYDDEEIDRFLHIFAAYVREVTASDIPATHVGKNGQVVTEDHSEVNMDVDHEGKLGDAECEFDESVDEWAPLDQDAPSPPPSLPRYPPSDISLSERIALNYIVPLLPASHVRVDVQILYSLFRRKALPYPTLAELRRHWHEVELAKEFSVAVTVRLAAAPTHDVQDVWNLFQLYVHTRKSKKAAKSDVKASDSQPDDVGSVAEGVEVTPEEHTGPDDTQVDPDEPDAKAIALNAINEISDLHERVKNTFLWRRPSSSVKYGIALFFVFLLTLLPAKYLAKLSGFVCGVAFWHVVPILVAIPSSDRARIPVPFSDVPTDADYAMDLISQRVARGLDVKPKRRESDRNSPDRASISTAGETEDGERSVNSSGVHTSVNWRKWGDRVVTTKERTSDLKRLFQGGQWKRPENWMALNPLSPQVALQNGSTESRLQAYTFPAQYAKATGLITLTPTTLIFTSLLSNTARLSISTADILGVKKSGAMRGLNVRWMEVHDDGQGEEREAKFLWVGGRNELFARLIGLGGRRWAKV</sequence>
<dbReference type="EMBL" id="BFAD01000001">
    <property type="protein sequence ID" value="GBE77961.1"/>
    <property type="molecule type" value="Genomic_DNA"/>
</dbReference>
<evidence type="ECO:0000313" key="2">
    <source>
        <dbReference type="EMBL" id="GBE77961.1"/>
    </source>
</evidence>
<feature type="compositionally biased region" description="Basic and acidic residues" evidence="1">
    <location>
        <begin position="422"/>
        <end position="434"/>
    </location>
</feature>
<accession>A0A401G710</accession>
<dbReference type="AlphaFoldDB" id="A0A401G710"/>
<comment type="caution">
    <text evidence="2">The sequence shown here is derived from an EMBL/GenBank/DDBJ whole genome shotgun (WGS) entry which is preliminary data.</text>
</comment>
<dbReference type="Proteomes" id="UP000287166">
    <property type="component" value="Unassembled WGS sequence"/>
</dbReference>
<evidence type="ECO:0008006" key="4">
    <source>
        <dbReference type="Google" id="ProtNLM"/>
    </source>
</evidence>
<reference evidence="2 3" key="1">
    <citation type="journal article" date="2018" name="Sci. Rep.">
        <title>Genome sequence of the cauliflower mushroom Sparassis crispa (Hanabiratake) and its association with beneficial usage.</title>
        <authorList>
            <person name="Kiyama R."/>
            <person name="Furutani Y."/>
            <person name="Kawaguchi K."/>
            <person name="Nakanishi T."/>
        </authorList>
    </citation>
    <scope>NUCLEOTIDE SEQUENCE [LARGE SCALE GENOMIC DNA]</scope>
</reference>